<dbReference type="Pfam" id="PF00004">
    <property type="entry name" value="AAA"/>
    <property type="match status" value="1"/>
</dbReference>
<dbReference type="GO" id="GO:0016887">
    <property type="term" value="F:ATP hydrolysis activity"/>
    <property type="evidence" value="ECO:0007669"/>
    <property type="project" value="InterPro"/>
</dbReference>
<evidence type="ECO:0000256" key="1">
    <source>
        <dbReference type="SAM" id="Phobius"/>
    </source>
</evidence>
<keyword evidence="1" id="KW-0812">Transmembrane</keyword>
<dbReference type="AlphaFoldDB" id="A0A6C0D096"/>
<dbReference type="SUPFAM" id="SSF52540">
    <property type="entry name" value="P-loop containing nucleoside triphosphate hydrolases"/>
    <property type="match status" value="1"/>
</dbReference>
<reference evidence="3" key="1">
    <citation type="journal article" date="2020" name="Nature">
        <title>Giant virus diversity and host interactions through global metagenomics.</title>
        <authorList>
            <person name="Schulz F."/>
            <person name="Roux S."/>
            <person name="Paez-Espino D."/>
            <person name="Jungbluth S."/>
            <person name="Walsh D.A."/>
            <person name="Denef V.J."/>
            <person name="McMahon K.D."/>
            <person name="Konstantinidis K.T."/>
            <person name="Eloe-Fadrosh E.A."/>
            <person name="Kyrpides N.C."/>
            <person name="Woyke T."/>
        </authorList>
    </citation>
    <scope>NUCLEOTIDE SEQUENCE</scope>
    <source>
        <strain evidence="3">GVMAG-M-3300023174-107</strain>
    </source>
</reference>
<organism evidence="3">
    <name type="scientific">viral metagenome</name>
    <dbReference type="NCBI Taxonomy" id="1070528"/>
    <lineage>
        <taxon>unclassified sequences</taxon>
        <taxon>metagenomes</taxon>
        <taxon>organismal metagenomes</taxon>
    </lineage>
</organism>
<dbReference type="EMBL" id="MN739521">
    <property type="protein sequence ID" value="QHT10486.1"/>
    <property type="molecule type" value="Genomic_DNA"/>
</dbReference>
<protein>
    <recommendedName>
        <fullName evidence="2">ATPase AAA-type core domain-containing protein</fullName>
    </recommendedName>
</protein>
<proteinExistence type="predicted"/>
<evidence type="ECO:0000313" key="3">
    <source>
        <dbReference type="EMBL" id="QHT10486.1"/>
    </source>
</evidence>
<dbReference type="InterPro" id="IPR027417">
    <property type="entry name" value="P-loop_NTPase"/>
</dbReference>
<dbReference type="InterPro" id="IPR003959">
    <property type="entry name" value="ATPase_AAA_core"/>
</dbReference>
<feature type="transmembrane region" description="Helical" evidence="1">
    <location>
        <begin position="12"/>
        <end position="29"/>
    </location>
</feature>
<evidence type="ECO:0000259" key="2">
    <source>
        <dbReference type="Pfam" id="PF00004"/>
    </source>
</evidence>
<keyword evidence="1" id="KW-0472">Membrane</keyword>
<dbReference type="GO" id="GO:0005524">
    <property type="term" value="F:ATP binding"/>
    <property type="evidence" value="ECO:0007669"/>
    <property type="project" value="InterPro"/>
</dbReference>
<name>A0A6C0D096_9ZZZZ</name>
<dbReference type="Gene3D" id="3.40.50.300">
    <property type="entry name" value="P-loop containing nucleotide triphosphate hydrolases"/>
    <property type="match status" value="1"/>
</dbReference>
<accession>A0A6C0D096</accession>
<sequence>MLSIKEMILGYFFYNLSPQYLFFVIYYFFKIKKYVITGDKEVANLIMKKIINHIIYTEVTHNNGRNQPSGFFIGKKYYGYIETKEGSHGPMIILYTKEDTYNTLMEQEEKKEVIEYKPPIVKNKINIFIRKGTYKNLYYNPIRLDLSHIHPIGEQRNIIDSIKTIFNKNGNASLFIHGVAGAGKSTIGYLLAKELNGSYCHTFNPTEPGDCLSNLMVDLRVDDEPVIIVIEEVDIMIQKIDKGLDKNNEIPIEIYNKTTWNNFMDDLIFYKIILIFTSNTSKEDIDKIDPSYLRQGRIDEYYYMDKPIHQEKLKKIE</sequence>
<feature type="domain" description="ATPase AAA-type core" evidence="2">
    <location>
        <begin position="175"/>
        <end position="304"/>
    </location>
</feature>
<keyword evidence="1" id="KW-1133">Transmembrane helix</keyword>